<evidence type="ECO:0000313" key="1">
    <source>
        <dbReference type="EMBL" id="ASK64079.1"/>
    </source>
</evidence>
<dbReference type="AlphaFoldDB" id="A0A220U7G4"/>
<reference evidence="1 2" key="1">
    <citation type="submission" date="2017-07" db="EMBL/GenBank/DDBJ databases">
        <title>Virgibacillus sp. LM2416.</title>
        <authorList>
            <person name="Tak E.J."/>
            <person name="Bae J.-W."/>
        </authorList>
    </citation>
    <scope>NUCLEOTIDE SEQUENCE [LARGE SCALE GENOMIC DNA]</scope>
    <source>
        <strain evidence="1 2">LM2416</strain>
    </source>
</reference>
<accession>A0A220U7G4</accession>
<dbReference type="KEGG" id="vil:CFK37_18925"/>
<dbReference type="Proteomes" id="UP000198312">
    <property type="component" value="Chromosome"/>
</dbReference>
<organism evidence="1 2">
    <name type="scientific">Virgibacillus phasianinus</name>
    <dbReference type="NCBI Taxonomy" id="2017483"/>
    <lineage>
        <taxon>Bacteria</taxon>
        <taxon>Bacillati</taxon>
        <taxon>Bacillota</taxon>
        <taxon>Bacilli</taxon>
        <taxon>Bacillales</taxon>
        <taxon>Bacillaceae</taxon>
        <taxon>Virgibacillus</taxon>
    </lineage>
</organism>
<keyword evidence="2" id="KW-1185">Reference proteome</keyword>
<gene>
    <name evidence="1" type="ORF">CFK37_18925</name>
</gene>
<protein>
    <submittedName>
        <fullName evidence="1">Uncharacterized protein</fullName>
    </submittedName>
</protein>
<dbReference type="OrthoDB" id="9979586at2"/>
<dbReference type="EMBL" id="CP022315">
    <property type="protein sequence ID" value="ASK64079.1"/>
    <property type="molecule type" value="Genomic_DNA"/>
</dbReference>
<proteinExistence type="predicted"/>
<name>A0A220U7G4_9BACI</name>
<evidence type="ECO:0000313" key="2">
    <source>
        <dbReference type="Proteomes" id="UP000198312"/>
    </source>
</evidence>
<sequence>MGKACFYCRGRQNVQKLYSWKEPEYFRLYCRDCIDRIKKEEWKSKEEFLDYYSNKVHYNRLDDKSKELFQRLKREE</sequence>